<evidence type="ECO:0000313" key="2">
    <source>
        <dbReference type="Proteomes" id="UP000011776"/>
    </source>
</evidence>
<name>M3H5L8_LEPIR</name>
<sequence length="56" mass="6730">MANSEFLRAKTESMSENERKEVEKNLIEYCKLDTYAMILILRKIKGWIEADYKKRT</sequence>
<protein>
    <submittedName>
        <fullName evidence="1">Uncharacterized protein</fullName>
    </submittedName>
</protein>
<reference evidence="1 2" key="1">
    <citation type="submission" date="2013-02" db="EMBL/GenBank/DDBJ databases">
        <authorList>
            <person name="Harkins D.M."/>
            <person name="Durkin A.S."/>
            <person name="Brinkac L.M."/>
            <person name="Haft D.H."/>
            <person name="Selengut J.D."/>
            <person name="Sanka R."/>
            <person name="DePew J."/>
            <person name="Purushe J."/>
            <person name="Tulsiani S.M."/>
            <person name="Graham G.C."/>
            <person name="Burns M.-A."/>
            <person name="Dohnt M.F."/>
            <person name="Smythe L.D."/>
            <person name="McKay D.B."/>
            <person name="Craig S.B."/>
            <person name="Vinetz J.M."/>
            <person name="Sutton G.G."/>
            <person name="Nierman W.C."/>
            <person name="Fouts D.E."/>
        </authorList>
    </citation>
    <scope>NUCLEOTIDE SEQUENCE [LARGE SCALE GENOMIC DNA]</scope>
    <source>
        <strain evidence="1 2">LT2186</strain>
    </source>
</reference>
<dbReference type="Proteomes" id="UP000011776">
    <property type="component" value="Unassembled WGS sequence"/>
</dbReference>
<dbReference type="AlphaFoldDB" id="M3H5L8"/>
<organism evidence="1 2">
    <name type="scientific">Leptospira interrogans serovar Grippotyphosa str. LT2186</name>
    <dbReference type="NCBI Taxonomy" id="1001599"/>
    <lineage>
        <taxon>Bacteria</taxon>
        <taxon>Pseudomonadati</taxon>
        <taxon>Spirochaetota</taxon>
        <taxon>Spirochaetia</taxon>
        <taxon>Leptospirales</taxon>
        <taxon>Leptospiraceae</taxon>
        <taxon>Leptospira</taxon>
    </lineage>
</organism>
<proteinExistence type="predicted"/>
<gene>
    <name evidence="1" type="ORF">LEP1GSC151_4053</name>
</gene>
<accession>M3H5L8</accession>
<evidence type="ECO:0000313" key="1">
    <source>
        <dbReference type="EMBL" id="EMG08010.1"/>
    </source>
</evidence>
<dbReference type="EMBL" id="AFME02000432">
    <property type="protein sequence ID" value="EMG08010.1"/>
    <property type="molecule type" value="Genomic_DNA"/>
</dbReference>
<comment type="caution">
    <text evidence="1">The sequence shown here is derived from an EMBL/GenBank/DDBJ whole genome shotgun (WGS) entry which is preliminary data.</text>
</comment>
<dbReference type="BioCyc" id="LINT1001599:G11K9-654-MONOMER"/>